<comment type="caution">
    <text evidence="1">The sequence shown here is derived from an EMBL/GenBank/DDBJ whole genome shotgun (WGS) entry which is preliminary data.</text>
</comment>
<dbReference type="RefSeq" id="WP_040591284.1">
    <property type="nucleotide sequence ID" value="NZ_GG770226.1"/>
</dbReference>
<dbReference type="PANTHER" id="PTHR33408">
    <property type="entry name" value="TRANSPOSASE"/>
    <property type="match status" value="1"/>
</dbReference>
<proteinExistence type="predicted"/>
<reference evidence="1 2" key="1">
    <citation type="submission" date="2012-01" db="EMBL/GenBank/DDBJ databases">
        <title>The Genome Sequence of Scardovia inopinata F0304.</title>
        <authorList>
            <consortium name="The Broad Institute Genome Sequencing Platform"/>
            <person name="Ward D."/>
            <person name="Earl A."/>
            <person name="Feldgarden M."/>
            <person name="Gevers D."/>
            <person name="Young S."/>
            <person name="Zeng Q."/>
            <person name="Koehrsen M."/>
            <person name="Alvarado L."/>
            <person name="Berlin A.M."/>
            <person name="Borenstein D."/>
            <person name="Chapman S.B."/>
            <person name="Chen Z."/>
            <person name="Engels R."/>
            <person name="Freedman E."/>
            <person name="Gellesch M."/>
            <person name="Goldberg J."/>
            <person name="Griggs A."/>
            <person name="Gujja S."/>
            <person name="Heilman E.R."/>
            <person name="Heiman D.I."/>
            <person name="Hepburn T.A."/>
            <person name="Howarth C."/>
            <person name="Jen D."/>
            <person name="Larson L."/>
            <person name="Mehta T."/>
            <person name="Park D."/>
            <person name="Pearson M."/>
            <person name="Richards J."/>
            <person name="Roberts A."/>
            <person name="Saif S."/>
            <person name="Shea T.D."/>
            <person name="Shenoy N."/>
            <person name="Sisk P."/>
            <person name="Stolte C."/>
            <person name="Sykes S.N."/>
            <person name="Walk T."/>
            <person name="White J."/>
            <person name="Yandava C."/>
            <person name="Izard J."/>
            <person name="Baranova O.V."/>
            <person name="Blanton J.M."/>
            <person name="Tanner A.C."/>
            <person name="Dewhirst F."/>
            <person name="Haas B."/>
            <person name="Nusbaum C."/>
            <person name="Birren B."/>
        </authorList>
    </citation>
    <scope>NUCLEOTIDE SEQUENCE [LARGE SCALE GENOMIC DNA]</scope>
    <source>
        <strain evidence="1 2">F0304</strain>
    </source>
</reference>
<evidence type="ECO:0000313" key="2">
    <source>
        <dbReference type="Proteomes" id="UP000005777"/>
    </source>
</evidence>
<name>W1MXF6_SCAIO</name>
<accession>W1MXF6</accession>
<dbReference type="EMBL" id="ADCX01000010">
    <property type="protein sequence ID" value="EQW14529.1"/>
    <property type="molecule type" value="Genomic_DNA"/>
</dbReference>
<dbReference type="SUPFAM" id="SSF52266">
    <property type="entry name" value="SGNH hydrolase"/>
    <property type="match status" value="1"/>
</dbReference>
<dbReference type="InterPro" id="IPR036514">
    <property type="entry name" value="SGNH_hydro_sf"/>
</dbReference>
<dbReference type="AlphaFoldDB" id="W1MXF6"/>
<dbReference type="HOGENOM" id="CLU_1474201_0_0_11"/>
<dbReference type="eggNOG" id="COG3666">
    <property type="taxonomic scope" value="Bacteria"/>
</dbReference>
<keyword evidence="2" id="KW-1185">Reference proteome</keyword>
<organism evidence="1 2">
    <name type="scientific">Scardovia inopinata F0304</name>
    <dbReference type="NCBI Taxonomy" id="641146"/>
    <lineage>
        <taxon>Bacteria</taxon>
        <taxon>Bacillati</taxon>
        <taxon>Actinomycetota</taxon>
        <taxon>Actinomycetes</taxon>
        <taxon>Bifidobacteriales</taxon>
        <taxon>Bifidobacteriaceae</taxon>
        <taxon>Scardovia</taxon>
    </lineage>
</organism>
<dbReference type="PANTHER" id="PTHR33408:SF2">
    <property type="entry name" value="TRANSPOSASE DDE DOMAIN-CONTAINING PROTEIN"/>
    <property type="match status" value="1"/>
</dbReference>
<dbReference type="Proteomes" id="UP000005777">
    <property type="component" value="Unassembled WGS sequence"/>
</dbReference>
<sequence>MPSYRTICRFRISDQIQDITQSGITQLTHFLKSVGLVDEATFIDGTKILADANKYSFVWKKNTIRFDQLNREKLVALLGELREAQLLDEIPSGSDLQPERLIFLSPSVPGFTNQEIAGYYTSEILRNYEQVAKETATKYQEEFLDLTAKMEELGDFSSYTIDDGQHYSEQGIKWLANQLVKAI</sequence>
<evidence type="ECO:0000313" key="1">
    <source>
        <dbReference type="EMBL" id="EQW14529.1"/>
    </source>
</evidence>
<dbReference type="Gene3D" id="3.40.50.1110">
    <property type="entry name" value="SGNH hydrolase"/>
    <property type="match status" value="1"/>
</dbReference>
<protein>
    <submittedName>
        <fullName evidence="1">Uncharacterized protein</fullName>
    </submittedName>
</protein>
<gene>
    <name evidence="1" type="ORF">HMPREF9020_01169</name>
</gene>